<feature type="region of interest" description="Disordered" evidence="3">
    <location>
        <begin position="89"/>
        <end position="136"/>
    </location>
</feature>
<dbReference type="GO" id="GO:0008270">
    <property type="term" value="F:zinc ion binding"/>
    <property type="evidence" value="ECO:0007669"/>
    <property type="project" value="InterPro"/>
</dbReference>
<name>A0A1S8B405_9PEZI</name>
<dbReference type="GO" id="GO:0045944">
    <property type="term" value="P:positive regulation of transcription by RNA polymerase II"/>
    <property type="evidence" value="ECO:0007669"/>
    <property type="project" value="TreeGrafter"/>
</dbReference>
<organism evidence="5 6">
    <name type="scientific">Diplodia seriata</name>
    <dbReference type="NCBI Taxonomy" id="420778"/>
    <lineage>
        <taxon>Eukaryota</taxon>
        <taxon>Fungi</taxon>
        <taxon>Dikarya</taxon>
        <taxon>Ascomycota</taxon>
        <taxon>Pezizomycotina</taxon>
        <taxon>Dothideomycetes</taxon>
        <taxon>Dothideomycetes incertae sedis</taxon>
        <taxon>Botryosphaeriales</taxon>
        <taxon>Botryosphaeriaceae</taxon>
        <taxon>Diplodia</taxon>
    </lineage>
</organism>
<dbReference type="InterPro" id="IPR021858">
    <property type="entry name" value="Fun_TF"/>
</dbReference>
<evidence type="ECO:0000256" key="3">
    <source>
        <dbReference type="SAM" id="MobiDB-lite"/>
    </source>
</evidence>
<feature type="compositionally biased region" description="Polar residues" evidence="3">
    <location>
        <begin position="113"/>
        <end position="123"/>
    </location>
</feature>
<dbReference type="GO" id="GO:0005634">
    <property type="term" value="C:nucleus"/>
    <property type="evidence" value="ECO:0007669"/>
    <property type="project" value="UniProtKB-SubCell"/>
</dbReference>
<dbReference type="Pfam" id="PF11951">
    <property type="entry name" value="Fungal_trans_2"/>
    <property type="match status" value="1"/>
</dbReference>
<evidence type="ECO:0000256" key="1">
    <source>
        <dbReference type="ARBA" id="ARBA00004123"/>
    </source>
</evidence>
<reference evidence="5 6" key="1">
    <citation type="submission" date="2017-01" db="EMBL/GenBank/DDBJ databases">
        <title>Draft genome sequence of Diplodia seriata F98.1, a fungal species involved in grapevine trunk diseases.</title>
        <authorList>
            <person name="Robert-Siegwald G."/>
            <person name="Vallet J."/>
            <person name="Abou-Mansour E."/>
            <person name="Xu J."/>
            <person name="Rey P."/>
            <person name="Bertsch C."/>
            <person name="Rego C."/>
            <person name="Larignon P."/>
            <person name="Fontaine F."/>
            <person name="Lebrun M.-H."/>
        </authorList>
    </citation>
    <scope>NUCLEOTIDE SEQUENCE [LARGE SCALE GENOMIC DNA]</scope>
    <source>
        <strain evidence="5 6">F98.1</strain>
    </source>
</reference>
<dbReference type="PANTHER" id="PTHR37534">
    <property type="entry name" value="TRANSCRIPTIONAL ACTIVATOR PROTEIN UGA3"/>
    <property type="match status" value="1"/>
</dbReference>
<feature type="domain" description="Zn(2)-C6 fungal-type" evidence="4">
    <location>
        <begin position="6"/>
        <end position="36"/>
    </location>
</feature>
<evidence type="ECO:0000256" key="2">
    <source>
        <dbReference type="ARBA" id="ARBA00023242"/>
    </source>
</evidence>
<dbReference type="AlphaFoldDB" id="A0A1S8B405"/>
<dbReference type="EMBL" id="MSZU01000114">
    <property type="protein sequence ID" value="OMP82292.1"/>
    <property type="molecule type" value="Genomic_DNA"/>
</dbReference>
<comment type="caution">
    <text evidence="5">The sequence shown here is derived from an EMBL/GenBank/DDBJ whole genome shotgun (WGS) entry which is preliminary data.</text>
</comment>
<accession>A0A1S8B405</accession>
<dbReference type="InterPro" id="IPR001138">
    <property type="entry name" value="Zn2Cys6_DnaBD"/>
</dbReference>
<dbReference type="Proteomes" id="UP000190776">
    <property type="component" value="Unassembled WGS sequence"/>
</dbReference>
<dbReference type="PROSITE" id="PS00463">
    <property type="entry name" value="ZN2_CY6_FUNGAL_1"/>
    <property type="match status" value="1"/>
</dbReference>
<dbReference type="GO" id="GO:0000976">
    <property type="term" value="F:transcription cis-regulatory region binding"/>
    <property type="evidence" value="ECO:0007669"/>
    <property type="project" value="TreeGrafter"/>
</dbReference>
<comment type="subcellular location">
    <subcellularLocation>
        <location evidence="1">Nucleus</location>
    </subcellularLocation>
</comment>
<protein>
    <submittedName>
        <fullName evidence="5">Transcriptional regulatory protein moc3</fullName>
    </submittedName>
</protein>
<evidence type="ECO:0000313" key="5">
    <source>
        <dbReference type="EMBL" id="OMP82292.1"/>
    </source>
</evidence>
<gene>
    <name evidence="5" type="ORF">BK809_0006602</name>
</gene>
<dbReference type="GO" id="GO:0000981">
    <property type="term" value="F:DNA-binding transcription factor activity, RNA polymerase II-specific"/>
    <property type="evidence" value="ECO:0007669"/>
    <property type="project" value="InterPro"/>
</dbReference>
<feature type="compositionally biased region" description="Polar residues" evidence="3">
    <location>
        <begin position="167"/>
        <end position="180"/>
    </location>
</feature>
<sequence>MRSRTGCQTCRVRKLKCDERKPVCGPCTKASRECVYNSGLIFRHQQNASMNGEEGGPEQGLKGFYAYKNTFGHDAVWLDIPKQVRFWNTTDPYNEPMSPASETSPGSAPEQPPSSQQDAQTMQWPLPDSFVPPDAQSPAHALHALSAVATGDHYAYLHPRVSRHDSTPSSDAPLRSSNGLSAMHPPTPLARQAVDSPISPPVSMTSSTNHNIDFLLNHPSAASPPLDPSLQSPYAQSAREVLHARSASSHISMGSGSFENNVENDHEIAYLLRYYSEGPGQWMDLFDLGKYFASYVPVKAQTNPVLKYAAIAYSAKALGRVKGKRPIMGGNAIRYARTELYPNTHSVDWYHKATEYYDNAVSLLRQALQEDSRGISQESASGEGQWRPADGSDGSFGHQKRTSLSGFPVSRCSSDELLAATAILCVYEFLDASGPEWSRHLSGAKSLIDIAKDSMMPLQLPSPGVAVQSQSVKLSKARKATFWNVARQDMLSAFINTTQTRLDTEDLPMWKDAGLQIDDNGFIMPVEATTSGYPEGRNVMKEDMISNSLVWLMSKLVNFMAAGDELPPQPDSPWAQGVPQRTLLDFWTYLRRQFQIWYDGLPLTFKPCARIPPSRIPSSLVDDDLDAVLPEVWYSLPMCASTMQSYHMSQVQLLLNKPHETTQGRSTIFARFNSYESAVQESQLHSREIVSIALSRPDSAVRINSVQPLYTAGQCLADPRERRLVIKLLREIETDTGWATDYRVNQLIEQWEWSEGDVP</sequence>
<dbReference type="CDD" id="cd00067">
    <property type="entry name" value="GAL4"/>
    <property type="match status" value="1"/>
</dbReference>
<dbReference type="STRING" id="420778.A0A1S8B405"/>
<feature type="region of interest" description="Disordered" evidence="3">
    <location>
        <begin position="161"/>
        <end position="204"/>
    </location>
</feature>
<dbReference type="PROSITE" id="PS50048">
    <property type="entry name" value="ZN2_CY6_FUNGAL_2"/>
    <property type="match status" value="1"/>
</dbReference>
<dbReference type="SUPFAM" id="SSF57701">
    <property type="entry name" value="Zn2/Cys6 DNA-binding domain"/>
    <property type="match status" value="1"/>
</dbReference>
<dbReference type="InterPro" id="IPR036864">
    <property type="entry name" value="Zn2-C6_fun-type_DNA-bd_sf"/>
</dbReference>
<keyword evidence="2" id="KW-0539">Nucleus</keyword>
<feature type="region of interest" description="Disordered" evidence="3">
    <location>
        <begin position="374"/>
        <end position="400"/>
    </location>
</feature>
<dbReference type="SMART" id="SM00066">
    <property type="entry name" value="GAL4"/>
    <property type="match status" value="1"/>
</dbReference>
<proteinExistence type="predicted"/>
<dbReference type="Pfam" id="PF00172">
    <property type="entry name" value="Zn_clus"/>
    <property type="match status" value="1"/>
</dbReference>
<dbReference type="PANTHER" id="PTHR37534:SF9">
    <property type="entry name" value="ZN(II)2CYS6 TRANSCRIPTION FACTOR (EUROFUNG)"/>
    <property type="match status" value="1"/>
</dbReference>
<evidence type="ECO:0000259" key="4">
    <source>
        <dbReference type="PROSITE" id="PS50048"/>
    </source>
</evidence>
<dbReference type="OrthoDB" id="5418899at2759"/>
<dbReference type="Gene3D" id="4.10.240.10">
    <property type="entry name" value="Zn(2)-C6 fungal-type DNA-binding domain"/>
    <property type="match status" value="1"/>
</dbReference>
<evidence type="ECO:0000313" key="6">
    <source>
        <dbReference type="Proteomes" id="UP000190776"/>
    </source>
</evidence>